<dbReference type="Pfam" id="PF07776">
    <property type="entry name" value="zf-AD"/>
    <property type="match status" value="1"/>
</dbReference>
<feature type="region of interest" description="Disordered" evidence="10">
    <location>
        <begin position="89"/>
        <end position="121"/>
    </location>
</feature>
<keyword evidence="5 9" id="KW-0862">Zinc</keyword>
<feature type="binding site" evidence="9">
    <location>
        <position position="59"/>
    </location>
    <ligand>
        <name>Zn(2+)</name>
        <dbReference type="ChEBI" id="CHEBI:29105"/>
    </ligand>
</feature>
<organism evidence="13 14">
    <name type="scientific">Plutella xylostella</name>
    <name type="common">Diamondback moth</name>
    <name type="synonym">Plutella maculipennis</name>
    <dbReference type="NCBI Taxonomy" id="51655"/>
    <lineage>
        <taxon>Eukaryota</taxon>
        <taxon>Metazoa</taxon>
        <taxon>Ecdysozoa</taxon>
        <taxon>Arthropoda</taxon>
        <taxon>Hexapoda</taxon>
        <taxon>Insecta</taxon>
        <taxon>Pterygota</taxon>
        <taxon>Neoptera</taxon>
        <taxon>Endopterygota</taxon>
        <taxon>Lepidoptera</taxon>
        <taxon>Glossata</taxon>
        <taxon>Ditrysia</taxon>
        <taxon>Yponomeutoidea</taxon>
        <taxon>Plutellidae</taxon>
        <taxon>Plutella</taxon>
    </lineage>
</organism>
<feature type="compositionally biased region" description="Acidic residues" evidence="10">
    <location>
        <begin position="167"/>
        <end position="177"/>
    </location>
</feature>
<keyword evidence="2 9" id="KW-0479">Metal-binding</keyword>
<evidence type="ECO:0000313" key="13">
    <source>
        <dbReference type="EMBL" id="CAG9133627.1"/>
    </source>
</evidence>
<dbReference type="GO" id="GO:0003677">
    <property type="term" value="F:DNA binding"/>
    <property type="evidence" value="ECO:0007669"/>
    <property type="project" value="UniProtKB-KW"/>
</dbReference>
<dbReference type="InterPro" id="IPR050888">
    <property type="entry name" value="ZnF_C2H2-type_TF"/>
</dbReference>
<feature type="domain" description="C2H2-type" evidence="11">
    <location>
        <begin position="440"/>
        <end position="467"/>
    </location>
</feature>
<feature type="domain" description="C2H2-type" evidence="11">
    <location>
        <begin position="412"/>
        <end position="439"/>
    </location>
</feature>
<dbReference type="PROSITE" id="PS51915">
    <property type="entry name" value="ZAD"/>
    <property type="match status" value="1"/>
</dbReference>
<dbReference type="PROSITE" id="PS50157">
    <property type="entry name" value="ZINC_FINGER_C2H2_2"/>
    <property type="match status" value="6"/>
</dbReference>
<keyword evidence="3" id="KW-0677">Repeat</keyword>
<dbReference type="Pfam" id="PF00096">
    <property type="entry name" value="zf-C2H2"/>
    <property type="match status" value="3"/>
</dbReference>
<dbReference type="PANTHER" id="PTHR24406">
    <property type="entry name" value="TRANSCRIPTIONAL REPRESSOR CTCFL-RELATED"/>
    <property type="match status" value="1"/>
</dbReference>
<keyword evidence="4 8" id="KW-0863">Zinc-finger</keyword>
<evidence type="ECO:0000313" key="14">
    <source>
        <dbReference type="Proteomes" id="UP000653454"/>
    </source>
</evidence>
<evidence type="ECO:0000256" key="10">
    <source>
        <dbReference type="SAM" id="MobiDB-lite"/>
    </source>
</evidence>
<feature type="domain" description="C2H2-type" evidence="11">
    <location>
        <begin position="496"/>
        <end position="524"/>
    </location>
</feature>
<feature type="domain" description="C2H2-type" evidence="11">
    <location>
        <begin position="384"/>
        <end position="411"/>
    </location>
</feature>
<dbReference type="GO" id="GO:0008270">
    <property type="term" value="F:zinc ion binding"/>
    <property type="evidence" value="ECO:0007669"/>
    <property type="project" value="UniProtKB-UniRule"/>
</dbReference>
<evidence type="ECO:0000256" key="8">
    <source>
        <dbReference type="PROSITE-ProRule" id="PRU00042"/>
    </source>
</evidence>
<dbReference type="SUPFAM" id="SSF57716">
    <property type="entry name" value="Glucocorticoid receptor-like (DNA-binding domain)"/>
    <property type="match status" value="1"/>
</dbReference>
<feature type="binding site" evidence="9">
    <location>
        <position position="62"/>
    </location>
    <ligand>
        <name>Zn(2+)</name>
        <dbReference type="ChEBI" id="CHEBI:29105"/>
    </ligand>
</feature>
<keyword evidence="7" id="KW-0539">Nucleus</keyword>
<proteinExistence type="predicted"/>
<sequence length="580" mass="67601">MENYDKMYCRLCAECKGPDKLLDLDKDREKCVEINKKLEHLNAVSVNVSNHDMLPKTVCYVCWDSLNKATEFLDRLLKAQSILSKLFPRKESSKQDNSDEDVTHTFDDIFSPQPHNDDEEVKIKEENIPLIKLKAYNEAINAVNHANMSTTLSNTTSVKLEPKEESSDSPDSSEDAPQDSTDPYGLNVQALLDAAMGDIPFTPNITLYAKELKVRSKKSIKKWKDYPWVCLHCNHEFPDVQILRVHCREVHNKCATFTCVHCEMSKCYDYDSFVNHVRIHKKSLRNLCQYCDIKTENLEQHLETHFNKSQRACPECGEILRNDVALLKHTREFNCVKIRKPRRKRGTPITEADLTCKLCHKVYKNLNSLRDHHKLHTQERKRNYTCDRCGKTFFNKGTLTTHIMSHDKIRPHVCKICNRSFLFPNMLRRHVEMHSGIKPYSCEQCGRCFRLQYQLNAHKIIHTDSLPYICQYCSKAFRFKQILKNHERQHTGAKPYSCQLCNMEFTNWSNYNKHMKRRHNTDTSKKKITPEGVFPVNPLTGQLIQIEDPEGTEAWKNSIMIPGKRGKKKVIKQEVTAKHE</sequence>
<keyword evidence="14" id="KW-1185">Reference proteome</keyword>
<evidence type="ECO:0000256" key="7">
    <source>
        <dbReference type="ARBA" id="ARBA00023242"/>
    </source>
</evidence>
<evidence type="ECO:0000256" key="6">
    <source>
        <dbReference type="ARBA" id="ARBA00023125"/>
    </source>
</evidence>
<dbReference type="FunFam" id="3.30.160.60:FF:000045">
    <property type="entry name" value="ZFP69 zinc finger protein B"/>
    <property type="match status" value="1"/>
</dbReference>
<evidence type="ECO:0000256" key="2">
    <source>
        <dbReference type="ARBA" id="ARBA00022723"/>
    </source>
</evidence>
<comment type="subcellular location">
    <subcellularLocation>
        <location evidence="1">Nucleus</location>
    </subcellularLocation>
</comment>
<evidence type="ECO:0000256" key="9">
    <source>
        <dbReference type="PROSITE-ProRule" id="PRU01263"/>
    </source>
</evidence>
<evidence type="ECO:0000256" key="1">
    <source>
        <dbReference type="ARBA" id="ARBA00004123"/>
    </source>
</evidence>
<dbReference type="FunFam" id="3.30.160.60:FF:000446">
    <property type="entry name" value="Zinc finger protein"/>
    <property type="match status" value="1"/>
</dbReference>
<keyword evidence="6" id="KW-0238">DNA-binding</keyword>
<dbReference type="Gene3D" id="3.30.160.60">
    <property type="entry name" value="Classic Zinc Finger"/>
    <property type="match status" value="5"/>
</dbReference>
<feature type="binding site" evidence="9">
    <location>
        <position position="9"/>
    </location>
    <ligand>
        <name>Zn(2+)</name>
        <dbReference type="ChEBI" id="CHEBI:29105"/>
    </ligand>
</feature>
<dbReference type="SMART" id="SM00868">
    <property type="entry name" value="zf-AD"/>
    <property type="match status" value="1"/>
</dbReference>
<dbReference type="GO" id="GO:0005634">
    <property type="term" value="C:nucleus"/>
    <property type="evidence" value="ECO:0007669"/>
    <property type="project" value="UniProtKB-SubCell"/>
</dbReference>
<dbReference type="EMBL" id="CAJHNJ030000065">
    <property type="protein sequence ID" value="CAG9133627.1"/>
    <property type="molecule type" value="Genomic_DNA"/>
</dbReference>
<feature type="binding site" evidence="9">
    <location>
        <position position="12"/>
    </location>
    <ligand>
        <name>Zn(2+)</name>
        <dbReference type="ChEBI" id="CHEBI:29105"/>
    </ligand>
</feature>
<dbReference type="FunFam" id="3.30.160.60:FF:001111">
    <property type="entry name" value="Zinc finger protein 92 homolog"/>
    <property type="match status" value="1"/>
</dbReference>
<dbReference type="InterPro" id="IPR012934">
    <property type="entry name" value="Znf_AD"/>
</dbReference>
<feature type="compositionally biased region" description="Basic and acidic residues" evidence="10">
    <location>
        <begin position="89"/>
        <end position="107"/>
    </location>
</feature>
<gene>
    <name evidence="13" type="ORF">PLXY2_LOCUS11871</name>
</gene>
<feature type="domain" description="ZAD" evidence="12">
    <location>
        <begin position="7"/>
        <end position="86"/>
    </location>
</feature>
<evidence type="ECO:0000256" key="4">
    <source>
        <dbReference type="ARBA" id="ARBA00022771"/>
    </source>
</evidence>
<protein>
    <submittedName>
        <fullName evidence="13">(diamondback moth) hypothetical protein</fullName>
    </submittedName>
</protein>
<feature type="domain" description="C2H2-type" evidence="11">
    <location>
        <begin position="354"/>
        <end position="381"/>
    </location>
</feature>
<dbReference type="SMART" id="SM00355">
    <property type="entry name" value="ZnF_C2H2"/>
    <property type="match status" value="10"/>
</dbReference>
<dbReference type="AlphaFoldDB" id="A0A8S4G2F6"/>
<feature type="domain" description="C2H2-type" evidence="11">
    <location>
        <begin position="468"/>
        <end position="495"/>
    </location>
</feature>
<reference evidence="13" key="1">
    <citation type="submission" date="2020-11" db="EMBL/GenBank/DDBJ databases">
        <authorList>
            <person name="Whiteford S."/>
        </authorList>
    </citation>
    <scope>NUCLEOTIDE SEQUENCE</scope>
</reference>
<name>A0A8S4G2F6_PLUXY</name>
<evidence type="ECO:0000259" key="12">
    <source>
        <dbReference type="PROSITE" id="PS51915"/>
    </source>
</evidence>
<dbReference type="SUPFAM" id="SSF57667">
    <property type="entry name" value="beta-beta-alpha zinc fingers"/>
    <property type="match status" value="4"/>
</dbReference>
<dbReference type="PROSITE" id="PS00028">
    <property type="entry name" value="ZINC_FINGER_C2H2_1"/>
    <property type="match status" value="7"/>
</dbReference>
<dbReference type="Proteomes" id="UP000653454">
    <property type="component" value="Unassembled WGS sequence"/>
</dbReference>
<dbReference type="InterPro" id="IPR013087">
    <property type="entry name" value="Znf_C2H2_type"/>
</dbReference>
<dbReference type="InterPro" id="IPR036236">
    <property type="entry name" value="Znf_C2H2_sf"/>
</dbReference>
<dbReference type="Gene3D" id="3.40.1800.20">
    <property type="match status" value="1"/>
</dbReference>
<feature type="region of interest" description="Disordered" evidence="10">
    <location>
        <begin position="153"/>
        <end position="184"/>
    </location>
</feature>
<accession>A0A8S4G2F6</accession>
<evidence type="ECO:0000256" key="3">
    <source>
        <dbReference type="ARBA" id="ARBA00022737"/>
    </source>
</evidence>
<evidence type="ECO:0000256" key="5">
    <source>
        <dbReference type="ARBA" id="ARBA00022833"/>
    </source>
</evidence>
<evidence type="ECO:0000259" key="11">
    <source>
        <dbReference type="PROSITE" id="PS50157"/>
    </source>
</evidence>
<comment type="caution">
    <text evidence="13">The sequence shown here is derived from an EMBL/GenBank/DDBJ whole genome shotgun (WGS) entry which is preliminary data.</text>
</comment>